<dbReference type="EMBL" id="CP089280">
    <property type="protein sequence ID" value="USP81919.1"/>
    <property type="molecule type" value="Genomic_DNA"/>
</dbReference>
<feature type="region of interest" description="Disordered" evidence="6">
    <location>
        <begin position="154"/>
        <end position="173"/>
    </location>
</feature>
<dbReference type="PANTHER" id="PTHR47660">
    <property type="entry name" value="TRANSCRIPTION FACTOR WITH C2H2 AND ZN(2)-CYS(6) DNA BINDING DOMAIN (EUROFUNG)-RELATED-RELATED"/>
    <property type="match status" value="1"/>
</dbReference>
<sequence length="710" mass="79235">MDTSSRRPRAPRKPSARSQASTALPTATDPDCNQDATTKQFPYMMHDVQAQNNGLFVFTDPTLPQGQLDLTGYEDFMSFPYPVSTGGEAMDGTTSSHLFTSISSLDVQVNDPQFSPHGPGSSGLYKNPQEFLQGPIHPPTPPFTSPQIMQSVSASLNNESNTSSPRKLTQDIPMSNLDAPDDVLGKLVDLLARPDAWNGLNGYQSNANVAMSQDARDRIVATVQLLLHRALEAGCSTASSSQGLFGRIVSLPPSHVLMHFVDIYAARIDSIQPYLGLPGSPTANIQDILQIDAADIGMLLIILLIAHGAMLTDHHESHIFAHGLIEYAMSKRGQFLSPLKCSSILQPEQEIHDPFLNGRNHWEKWKEIETRNRHAYAWVYVDLEISLLHDVAPILSVNDLQISLPHCNNLWHAQSCNDWIEQYEASGIHVGHKMPSLNGLFRSFLQGRLTSSDDVPLHHLRLLLHPLQAMVLEQQQLLRIFDVDEPSNRYRVLSKIKVLGRMQETQDLVQDLAMFVNRHTQAAMDDNIKGSTNSIDWTSLIMLHMVSLNVCASIPDIEKCGKEEPPLSPIAREDMWRRLRYPEGENYVLFHAGQIFRIIDNLPVGARPMWWPVAIYRASLACWSLRAVERLVPSSPTHEVGIDTLLPGDETRSLNAAAVTPVVTLPGNRRLPILEGGNSLLYCISKLENHPTHLVSNVLEKARYYLHRWN</sequence>
<dbReference type="AlphaFoldDB" id="A0A9Q8ZI67"/>
<dbReference type="OrthoDB" id="40579at2759"/>
<keyword evidence="3" id="KW-0805">Transcription regulation</keyword>
<reference evidence="8" key="1">
    <citation type="submission" date="2021-12" db="EMBL/GenBank/DDBJ databases">
        <title>Curvularia clavata genome.</title>
        <authorList>
            <person name="Cao Y."/>
        </authorList>
    </citation>
    <scope>NUCLEOTIDE SEQUENCE</scope>
    <source>
        <strain evidence="8">Yc1106</strain>
    </source>
</reference>
<feature type="compositionally biased region" description="Polar residues" evidence="6">
    <location>
        <begin position="154"/>
        <end position="167"/>
    </location>
</feature>
<feature type="region of interest" description="Disordered" evidence="6">
    <location>
        <begin position="1"/>
        <end position="37"/>
    </location>
</feature>
<keyword evidence="1" id="KW-0479">Metal-binding</keyword>
<dbReference type="InterPro" id="IPR007219">
    <property type="entry name" value="XnlR_reg_dom"/>
</dbReference>
<evidence type="ECO:0000259" key="7">
    <source>
        <dbReference type="Pfam" id="PF04082"/>
    </source>
</evidence>
<evidence type="ECO:0000256" key="5">
    <source>
        <dbReference type="ARBA" id="ARBA00023242"/>
    </source>
</evidence>
<evidence type="ECO:0000256" key="4">
    <source>
        <dbReference type="ARBA" id="ARBA00023163"/>
    </source>
</evidence>
<gene>
    <name evidence="8" type="ORF">yc1106_09193</name>
</gene>
<dbReference type="VEuPathDB" id="FungiDB:yc1106_09193"/>
<keyword evidence="5" id="KW-0539">Nucleus</keyword>
<dbReference type="GO" id="GO:0003677">
    <property type="term" value="F:DNA binding"/>
    <property type="evidence" value="ECO:0007669"/>
    <property type="project" value="InterPro"/>
</dbReference>
<evidence type="ECO:0000313" key="9">
    <source>
        <dbReference type="Proteomes" id="UP001056012"/>
    </source>
</evidence>
<protein>
    <recommendedName>
        <fullName evidence="7">Xylanolytic transcriptional activator regulatory domain-containing protein</fullName>
    </recommendedName>
</protein>
<feature type="compositionally biased region" description="Basic residues" evidence="6">
    <location>
        <begin position="1"/>
        <end position="15"/>
    </location>
</feature>
<dbReference type="PANTHER" id="PTHR47660:SF2">
    <property type="entry name" value="TRANSCRIPTION FACTOR WITH C2H2 AND ZN(2)-CYS(6) DNA BINDING DOMAIN (EUROFUNG)"/>
    <property type="match status" value="1"/>
</dbReference>
<accession>A0A9Q8ZI67</accession>
<keyword evidence="4" id="KW-0804">Transcription</keyword>
<proteinExistence type="predicted"/>
<evidence type="ECO:0000256" key="2">
    <source>
        <dbReference type="ARBA" id="ARBA00022833"/>
    </source>
</evidence>
<name>A0A9Q8ZI67_CURCL</name>
<evidence type="ECO:0000256" key="3">
    <source>
        <dbReference type="ARBA" id="ARBA00023015"/>
    </source>
</evidence>
<keyword evidence="2" id="KW-0862">Zinc</keyword>
<dbReference type="Pfam" id="PF04082">
    <property type="entry name" value="Fungal_trans"/>
    <property type="match status" value="1"/>
</dbReference>
<feature type="domain" description="Xylanolytic transcriptional activator regulatory" evidence="7">
    <location>
        <begin position="353"/>
        <end position="441"/>
    </location>
</feature>
<evidence type="ECO:0000313" key="8">
    <source>
        <dbReference type="EMBL" id="USP81919.1"/>
    </source>
</evidence>
<dbReference type="Proteomes" id="UP001056012">
    <property type="component" value="Chromosome 7"/>
</dbReference>
<dbReference type="GO" id="GO:0008270">
    <property type="term" value="F:zinc ion binding"/>
    <property type="evidence" value="ECO:0007669"/>
    <property type="project" value="InterPro"/>
</dbReference>
<evidence type="ECO:0000256" key="6">
    <source>
        <dbReference type="SAM" id="MobiDB-lite"/>
    </source>
</evidence>
<dbReference type="GO" id="GO:0006351">
    <property type="term" value="P:DNA-templated transcription"/>
    <property type="evidence" value="ECO:0007669"/>
    <property type="project" value="InterPro"/>
</dbReference>
<organism evidence="8 9">
    <name type="scientific">Curvularia clavata</name>
    <dbReference type="NCBI Taxonomy" id="95742"/>
    <lineage>
        <taxon>Eukaryota</taxon>
        <taxon>Fungi</taxon>
        <taxon>Dikarya</taxon>
        <taxon>Ascomycota</taxon>
        <taxon>Pezizomycotina</taxon>
        <taxon>Dothideomycetes</taxon>
        <taxon>Pleosporomycetidae</taxon>
        <taxon>Pleosporales</taxon>
        <taxon>Pleosporineae</taxon>
        <taxon>Pleosporaceae</taxon>
        <taxon>Curvularia</taxon>
    </lineage>
</organism>
<keyword evidence="9" id="KW-1185">Reference proteome</keyword>
<evidence type="ECO:0000256" key="1">
    <source>
        <dbReference type="ARBA" id="ARBA00022723"/>
    </source>
</evidence>